<protein>
    <submittedName>
        <fullName evidence="2">Intracellular protease, ThiJ/PfpI family</fullName>
    </submittedName>
</protein>
<dbReference type="AlphaFoldDB" id="A9WQ06"/>
<evidence type="ECO:0000259" key="1">
    <source>
        <dbReference type="Pfam" id="PF01965"/>
    </source>
</evidence>
<dbReference type="GO" id="GO:0008233">
    <property type="term" value="F:peptidase activity"/>
    <property type="evidence" value="ECO:0007669"/>
    <property type="project" value="UniProtKB-KW"/>
</dbReference>
<dbReference type="GO" id="GO:0005737">
    <property type="term" value="C:cytoplasm"/>
    <property type="evidence" value="ECO:0007669"/>
    <property type="project" value="TreeGrafter"/>
</dbReference>
<dbReference type="eggNOG" id="COG0693">
    <property type="taxonomic scope" value="Bacteria"/>
</dbReference>
<dbReference type="InterPro" id="IPR050325">
    <property type="entry name" value="Prot/Nucl_acid_deglycase"/>
</dbReference>
<evidence type="ECO:0000313" key="3">
    <source>
        <dbReference type="Proteomes" id="UP000002007"/>
    </source>
</evidence>
<name>A9WQ06_RENSM</name>
<dbReference type="Pfam" id="PF01965">
    <property type="entry name" value="DJ-1_PfpI"/>
    <property type="match status" value="1"/>
</dbReference>
<accession>A9WQ06</accession>
<dbReference type="KEGG" id="rsa:RSal33209_1415"/>
<keyword evidence="2" id="KW-0378">Hydrolase</keyword>
<dbReference type="Proteomes" id="UP000002007">
    <property type="component" value="Chromosome"/>
</dbReference>
<dbReference type="InterPro" id="IPR002818">
    <property type="entry name" value="DJ-1/PfpI"/>
</dbReference>
<dbReference type="GO" id="GO:0006508">
    <property type="term" value="P:proteolysis"/>
    <property type="evidence" value="ECO:0007669"/>
    <property type="project" value="UniProtKB-KW"/>
</dbReference>
<dbReference type="Gene3D" id="3.40.50.880">
    <property type="match status" value="1"/>
</dbReference>
<dbReference type="HOGENOM" id="CLU_000445_44_5_11"/>
<sequence>MQLNDSCQTWGRNRMEKQLNILLYLPQAMADWEVGLLTAELNTGRFLREGVQVQVTTTAATEGPVQTMGGLSFLPQKALAEVDEACLDALILPGGESWADPAANREVLALAARLSGRSVLVAGICGATEALAATGLLDNVQHTGDSRELMASIDGYRGAPNYLDELVVADSRLVTAGSWAPIEFAAAVLAELDVFSPQTTES</sequence>
<dbReference type="InterPro" id="IPR029062">
    <property type="entry name" value="Class_I_gatase-like"/>
</dbReference>
<organism evidence="2 3">
    <name type="scientific">Renibacterium salmoninarum (strain ATCC 33209 / DSM 20767 / JCM 11484 / NBRC 15589 / NCIMB 2235)</name>
    <dbReference type="NCBI Taxonomy" id="288705"/>
    <lineage>
        <taxon>Bacteria</taxon>
        <taxon>Bacillati</taxon>
        <taxon>Actinomycetota</taxon>
        <taxon>Actinomycetes</taxon>
        <taxon>Micrococcales</taxon>
        <taxon>Micrococcaceae</taxon>
        <taxon>Renibacterium</taxon>
    </lineage>
</organism>
<reference evidence="3" key="1">
    <citation type="journal article" date="2008" name="J. Bacteriol.">
        <title>Genome sequence of the fish pathogen Renibacterium salmoninarum suggests reductive evolution away from an environmental Arthrobacter ancestor.</title>
        <authorList>
            <person name="Wiens G.D."/>
            <person name="Rockey D.D."/>
            <person name="Wu Z."/>
            <person name="Chang J."/>
            <person name="Levy R."/>
            <person name="Crane S."/>
            <person name="Chen D.S."/>
            <person name="Capri G.R."/>
            <person name="Burnett J.R."/>
            <person name="Sudheesh P.S."/>
            <person name="Schipma M.J."/>
            <person name="Burd H."/>
            <person name="Bhattacharyya A."/>
            <person name="Rhodes L.D."/>
            <person name="Kaul R."/>
            <person name="Strom M.S."/>
        </authorList>
    </citation>
    <scope>NUCLEOTIDE SEQUENCE [LARGE SCALE GENOMIC DNA]</scope>
    <source>
        <strain evidence="3">ATCC 33209 / DSM 20767 / JCM 11484 / NBRC 15589 / NCIMB 2235</strain>
    </source>
</reference>
<feature type="domain" description="DJ-1/PfpI" evidence="1">
    <location>
        <begin position="21"/>
        <end position="190"/>
    </location>
</feature>
<evidence type="ECO:0000313" key="2">
    <source>
        <dbReference type="EMBL" id="ABY23152.1"/>
    </source>
</evidence>
<dbReference type="EMBL" id="CP000910">
    <property type="protein sequence ID" value="ABY23152.1"/>
    <property type="molecule type" value="Genomic_DNA"/>
</dbReference>
<keyword evidence="2" id="KW-0645">Protease</keyword>
<dbReference type="SUPFAM" id="SSF52317">
    <property type="entry name" value="Class I glutamine amidotransferase-like"/>
    <property type="match status" value="1"/>
</dbReference>
<dbReference type="STRING" id="288705.RSal33209_1415"/>
<gene>
    <name evidence="2" type="ordered locus">RSal33209_1415</name>
</gene>
<dbReference type="PANTHER" id="PTHR48094:SF19">
    <property type="entry name" value="DJ-1_PFPI DOMAIN-CONTAINING PROTEIN"/>
    <property type="match status" value="1"/>
</dbReference>
<proteinExistence type="predicted"/>
<keyword evidence="3" id="KW-1185">Reference proteome</keyword>
<dbReference type="PANTHER" id="PTHR48094">
    <property type="entry name" value="PROTEIN/NUCLEIC ACID DEGLYCASE DJ-1-RELATED"/>
    <property type="match status" value="1"/>
</dbReference>